<evidence type="ECO:0000256" key="4">
    <source>
        <dbReference type="ARBA" id="ARBA00023163"/>
    </source>
</evidence>
<dbReference type="Gene3D" id="1.10.10.10">
    <property type="entry name" value="Winged helix-like DNA-binding domain superfamily/Winged helix DNA-binding domain"/>
    <property type="match status" value="1"/>
</dbReference>
<evidence type="ECO:0000256" key="5">
    <source>
        <dbReference type="SAM" id="MobiDB-lite"/>
    </source>
</evidence>
<comment type="caution">
    <text evidence="7">The sequence shown here is derived from an EMBL/GenBank/DDBJ whole genome shotgun (WGS) entry which is preliminary data.</text>
</comment>
<sequence length="315" mass="33924">MAVARHLHFGRAAAELHIAQPALSRQIRALEAELHAQLFRRDRRATELTAAGRQLLADAEPLLAAAEALRRRVTQAGRFVVAFMPGLIVTDAVRRLRERHPGLAVEVLRTSWHDQVEVLRDGRADVSYLRLPADRRGLTVRPVLAEPRVVVLPAGHRLAGKESVSVRDLAAERLLQDPEAVPEWRDVATVAAEPVPALAVEEKLEHVAAGRGVAVLPLSTATFYTRPDVTYARVGDIPPNRVVLAWLADRRDALLADFASLVADPGVPDEVEQVQVGAAGPDPQAGVLAGGAGDLGEGARVEERHPGDVEGATRA</sequence>
<feature type="region of interest" description="Disordered" evidence="5">
    <location>
        <begin position="279"/>
        <end position="315"/>
    </location>
</feature>
<dbReference type="Pfam" id="PF03466">
    <property type="entry name" value="LysR_substrate"/>
    <property type="match status" value="1"/>
</dbReference>
<dbReference type="InterPro" id="IPR000847">
    <property type="entry name" value="LysR_HTH_N"/>
</dbReference>
<comment type="similarity">
    <text evidence="1">Belongs to the LysR transcriptional regulatory family.</text>
</comment>
<gene>
    <name evidence="7" type="ORF">Ade02nite_15610</name>
</gene>
<evidence type="ECO:0000313" key="8">
    <source>
        <dbReference type="Proteomes" id="UP000609879"/>
    </source>
</evidence>
<dbReference type="CDD" id="cd08414">
    <property type="entry name" value="PBP2_LTTR_aromatics_like"/>
    <property type="match status" value="1"/>
</dbReference>
<protein>
    <submittedName>
        <fullName evidence="7">LysR family transcriptional regulator</fullName>
    </submittedName>
</protein>
<dbReference type="EMBL" id="BOMI01000023">
    <property type="protein sequence ID" value="GID72920.1"/>
    <property type="molecule type" value="Genomic_DNA"/>
</dbReference>
<keyword evidence="8" id="KW-1185">Reference proteome</keyword>
<reference evidence="7 8" key="1">
    <citation type="submission" date="2021-01" db="EMBL/GenBank/DDBJ databases">
        <title>Whole genome shotgun sequence of Actinoplanes deccanensis NBRC 13994.</title>
        <authorList>
            <person name="Komaki H."/>
            <person name="Tamura T."/>
        </authorList>
    </citation>
    <scope>NUCLEOTIDE SEQUENCE [LARGE SCALE GENOMIC DNA]</scope>
    <source>
        <strain evidence="7 8">NBRC 13994</strain>
    </source>
</reference>
<feature type="domain" description="HTH lysR-type" evidence="6">
    <location>
        <begin position="1"/>
        <end position="49"/>
    </location>
</feature>
<evidence type="ECO:0000256" key="1">
    <source>
        <dbReference type="ARBA" id="ARBA00009437"/>
    </source>
</evidence>
<evidence type="ECO:0000256" key="3">
    <source>
        <dbReference type="ARBA" id="ARBA00023125"/>
    </source>
</evidence>
<keyword evidence="3" id="KW-0238">DNA-binding</keyword>
<evidence type="ECO:0000313" key="7">
    <source>
        <dbReference type="EMBL" id="GID72920.1"/>
    </source>
</evidence>
<dbReference type="PANTHER" id="PTHR30346">
    <property type="entry name" value="TRANSCRIPTIONAL DUAL REGULATOR HCAR-RELATED"/>
    <property type="match status" value="1"/>
</dbReference>
<dbReference type="PANTHER" id="PTHR30346:SF0">
    <property type="entry name" value="HCA OPERON TRANSCRIPTIONAL ACTIVATOR HCAR"/>
    <property type="match status" value="1"/>
</dbReference>
<proteinExistence type="inferred from homology"/>
<organism evidence="7 8">
    <name type="scientific">Paractinoplanes deccanensis</name>
    <dbReference type="NCBI Taxonomy" id="113561"/>
    <lineage>
        <taxon>Bacteria</taxon>
        <taxon>Bacillati</taxon>
        <taxon>Actinomycetota</taxon>
        <taxon>Actinomycetes</taxon>
        <taxon>Micromonosporales</taxon>
        <taxon>Micromonosporaceae</taxon>
        <taxon>Paractinoplanes</taxon>
    </lineage>
</organism>
<dbReference type="Proteomes" id="UP000609879">
    <property type="component" value="Unassembled WGS sequence"/>
</dbReference>
<dbReference type="PRINTS" id="PR00039">
    <property type="entry name" value="HTHLYSR"/>
</dbReference>
<evidence type="ECO:0000259" key="6">
    <source>
        <dbReference type="PROSITE" id="PS50931"/>
    </source>
</evidence>
<keyword evidence="2" id="KW-0805">Transcription regulation</keyword>
<dbReference type="InterPro" id="IPR005119">
    <property type="entry name" value="LysR_subst-bd"/>
</dbReference>
<dbReference type="SUPFAM" id="SSF53850">
    <property type="entry name" value="Periplasmic binding protein-like II"/>
    <property type="match status" value="1"/>
</dbReference>
<accession>A0ABQ3XYY6</accession>
<dbReference type="InterPro" id="IPR036390">
    <property type="entry name" value="WH_DNA-bd_sf"/>
</dbReference>
<feature type="compositionally biased region" description="Basic and acidic residues" evidence="5">
    <location>
        <begin position="297"/>
        <end position="315"/>
    </location>
</feature>
<dbReference type="PROSITE" id="PS50931">
    <property type="entry name" value="HTH_LYSR"/>
    <property type="match status" value="1"/>
</dbReference>
<dbReference type="InterPro" id="IPR036388">
    <property type="entry name" value="WH-like_DNA-bd_sf"/>
</dbReference>
<dbReference type="Pfam" id="PF00126">
    <property type="entry name" value="HTH_1"/>
    <property type="match status" value="1"/>
</dbReference>
<evidence type="ECO:0000256" key="2">
    <source>
        <dbReference type="ARBA" id="ARBA00023015"/>
    </source>
</evidence>
<name>A0ABQ3XYY6_9ACTN</name>
<keyword evidence="4" id="KW-0804">Transcription</keyword>
<dbReference type="Gene3D" id="3.40.190.10">
    <property type="entry name" value="Periplasmic binding protein-like II"/>
    <property type="match status" value="2"/>
</dbReference>
<dbReference type="SUPFAM" id="SSF46785">
    <property type="entry name" value="Winged helix' DNA-binding domain"/>
    <property type="match status" value="1"/>
</dbReference>